<organism evidence="2">
    <name type="scientific">Candidatus Moduliflexus flocculans</name>
    <dbReference type="NCBI Taxonomy" id="1499966"/>
    <lineage>
        <taxon>Bacteria</taxon>
        <taxon>Candidatus Moduliflexota</taxon>
        <taxon>Candidatus Moduliflexia</taxon>
        <taxon>Candidatus Moduliflexales</taxon>
        <taxon>Candidatus Moduliflexaceae</taxon>
    </lineage>
</organism>
<dbReference type="InterPro" id="IPR051531">
    <property type="entry name" value="N-acetyltransferase"/>
</dbReference>
<gene>
    <name evidence="2" type="ORF">U14_03981</name>
</gene>
<dbReference type="STRING" id="1499966.U14_03981"/>
<dbReference type="AlphaFoldDB" id="A0A0S6VZM7"/>
<name>A0A0S6VZM7_9BACT</name>
<proteinExistence type="predicted"/>
<dbReference type="HOGENOM" id="CLU_013985_3_6_0"/>
<dbReference type="PANTHER" id="PTHR43792">
    <property type="entry name" value="GNAT FAMILY, PUTATIVE (AFU_ORTHOLOGUE AFUA_3G00765)-RELATED-RELATED"/>
    <property type="match status" value="1"/>
</dbReference>
<keyword evidence="3" id="KW-1185">Reference proteome</keyword>
<protein>
    <submittedName>
        <fullName evidence="2">GCN5-related N-acetyltransferase</fullName>
    </submittedName>
</protein>
<dbReference type="GO" id="GO:0005737">
    <property type="term" value="C:cytoplasm"/>
    <property type="evidence" value="ECO:0007669"/>
    <property type="project" value="TreeGrafter"/>
</dbReference>
<evidence type="ECO:0000313" key="3">
    <source>
        <dbReference type="Proteomes" id="UP000030700"/>
    </source>
</evidence>
<keyword evidence="2" id="KW-0808">Transferase</keyword>
<dbReference type="Proteomes" id="UP000030700">
    <property type="component" value="Unassembled WGS sequence"/>
</dbReference>
<accession>A0A0S6VZM7</accession>
<feature type="domain" description="N-acetyltransferase" evidence="1">
    <location>
        <begin position="18"/>
        <end position="184"/>
    </location>
</feature>
<dbReference type="Pfam" id="PF13302">
    <property type="entry name" value="Acetyltransf_3"/>
    <property type="match status" value="1"/>
</dbReference>
<sequence length="196" mass="22600">MGFEQAFSQFPILETERLILRQLQVADAGELYAYYSDPAVYQYLDWHGPNSVEDAAERVISNWNRWYAEQRIIRWGIVLKTTQRLIGTIFLCDFVGESRADVGYELGKAHWNQGIMTEALRAVIAFGFEAMGLHRIQAIVNPENPASLTVLKKAGFVEEGLLRAYEYHYIRRDFNDVIMLALLRRDFALSSERTSQ</sequence>
<evidence type="ECO:0000313" key="2">
    <source>
        <dbReference type="EMBL" id="GAK52725.1"/>
    </source>
</evidence>
<dbReference type="GO" id="GO:0008999">
    <property type="term" value="F:protein-N-terminal-alanine acetyltransferase activity"/>
    <property type="evidence" value="ECO:0007669"/>
    <property type="project" value="TreeGrafter"/>
</dbReference>
<dbReference type="InterPro" id="IPR016181">
    <property type="entry name" value="Acyl_CoA_acyltransferase"/>
</dbReference>
<dbReference type="EMBL" id="DF820459">
    <property type="protein sequence ID" value="GAK52725.1"/>
    <property type="molecule type" value="Genomic_DNA"/>
</dbReference>
<dbReference type="PROSITE" id="PS51186">
    <property type="entry name" value="GNAT"/>
    <property type="match status" value="1"/>
</dbReference>
<evidence type="ECO:0000259" key="1">
    <source>
        <dbReference type="PROSITE" id="PS51186"/>
    </source>
</evidence>
<reference evidence="2" key="1">
    <citation type="journal article" date="2015" name="PeerJ">
        <title>First genomic representation of candidate bacterial phylum KSB3 points to enhanced environmental sensing as a trigger of wastewater bulking.</title>
        <authorList>
            <person name="Sekiguchi Y."/>
            <person name="Ohashi A."/>
            <person name="Parks D.H."/>
            <person name="Yamauchi T."/>
            <person name="Tyson G.W."/>
            <person name="Hugenholtz P."/>
        </authorList>
    </citation>
    <scope>NUCLEOTIDE SEQUENCE [LARGE SCALE GENOMIC DNA]</scope>
</reference>
<dbReference type="PANTHER" id="PTHR43792:SF9">
    <property type="entry name" value="RIBOSOMAL-PROTEIN-ALANINE ACETYLTRANSFERASE"/>
    <property type="match status" value="1"/>
</dbReference>
<dbReference type="InterPro" id="IPR000182">
    <property type="entry name" value="GNAT_dom"/>
</dbReference>
<dbReference type="Gene3D" id="3.40.630.30">
    <property type="match status" value="1"/>
</dbReference>
<dbReference type="SUPFAM" id="SSF55729">
    <property type="entry name" value="Acyl-CoA N-acyltransferases (Nat)"/>
    <property type="match status" value="1"/>
</dbReference>